<gene>
    <name evidence="5" type="primary">LOC105311002</name>
</gene>
<proteinExistence type="predicted"/>
<dbReference type="PANTHER" id="PTHR46514">
    <property type="entry name" value="AMPHIPHYSIN"/>
    <property type="match status" value="1"/>
</dbReference>
<keyword evidence="2" id="KW-0963">Cytoplasm</keyword>
<evidence type="ECO:0000256" key="1">
    <source>
        <dbReference type="ARBA" id="ARBA00004496"/>
    </source>
</evidence>
<protein>
    <submittedName>
        <fullName evidence="5">Myc box-dependent-interacting protein 1-like</fullName>
    </submittedName>
</protein>
<dbReference type="GO" id="GO:0008021">
    <property type="term" value="C:synaptic vesicle"/>
    <property type="evidence" value="ECO:0007669"/>
    <property type="project" value="TreeGrafter"/>
</dbReference>
<dbReference type="Gene3D" id="1.20.1270.60">
    <property type="entry name" value="Arfaptin homology (AH) domain/BAR domain"/>
    <property type="match status" value="1"/>
</dbReference>
<dbReference type="GO" id="GO:0005543">
    <property type="term" value="F:phospholipid binding"/>
    <property type="evidence" value="ECO:0007669"/>
    <property type="project" value="TreeGrafter"/>
</dbReference>
<evidence type="ECO:0000259" key="3">
    <source>
        <dbReference type="Pfam" id="PF03114"/>
    </source>
</evidence>
<evidence type="ECO:0000313" key="4">
    <source>
        <dbReference type="Proteomes" id="UP000515202"/>
    </source>
</evidence>
<dbReference type="GO" id="GO:0005886">
    <property type="term" value="C:plasma membrane"/>
    <property type="evidence" value="ECO:0007669"/>
    <property type="project" value="TreeGrafter"/>
</dbReference>
<dbReference type="Proteomes" id="UP000515202">
    <property type="component" value="Unplaced"/>
</dbReference>
<dbReference type="GO" id="GO:0048156">
    <property type="term" value="F:tau protein binding"/>
    <property type="evidence" value="ECO:0007669"/>
    <property type="project" value="TreeGrafter"/>
</dbReference>
<dbReference type="InterPro" id="IPR003005">
    <property type="entry name" value="Amphiphysin"/>
</dbReference>
<dbReference type="GeneID" id="105311002"/>
<dbReference type="SUPFAM" id="SSF103657">
    <property type="entry name" value="BAR/IMD domain-like"/>
    <property type="match status" value="1"/>
</dbReference>
<keyword evidence="4" id="KW-1185">Reference proteome</keyword>
<dbReference type="AlphaFoldDB" id="A0A6P3RSW3"/>
<organism evidence="4 5">
    <name type="scientific">Pteropus vampyrus</name>
    <name type="common">Large flying fox</name>
    <dbReference type="NCBI Taxonomy" id="132908"/>
    <lineage>
        <taxon>Eukaryota</taxon>
        <taxon>Metazoa</taxon>
        <taxon>Chordata</taxon>
        <taxon>Craniata</taxon>
        <taxon>Vertebrata</taxon>
        <taxon>Euteleostomi</taxon>
        <taxon>Mammalia</taxon>
        <taxon>Eutheria</taxon>
        <taxon>Laurasiatheria</taxon>
        <taxon>Chiroptera</taxon>
        <taxon>Yinpterochiroptera</taxon>
        <taxon>Pteropodoidea</taxon>
        <taxon>Pteropodidae</taxon>
        <taxon>Pteropodinae</taxon>
        <taxon>Pteropus</taxon>
    </lineage>
</organism>
<name>A0A6P3RSW3_PTEVA</name>
<accession>A0A6P3RSW3</accession>
<dbReference type="InterPro" id="IPR004148">
    <property type="entry name" value="BAR_dom"/>
</dbReference>
<feature type="domain" description="BAR" evidence="3">
    <location>
        <begin position="15"/>
        <end position="71"/>
    </location>
</feature>
<evidence type="ECO:0000256" key="2">
    <source>
        <dbReference type="ARBA" id="ARBA00022490"/>
    </source>
</evidence>
<dbReference type="OrthoDB" id="446293at2759"/>
<comment type="subcellular location">
    <subcellularLocation>
        <location evidence="1">Cytoplasm</location>
    </subcellularLocation>
</comment>
<sequence>MCSCLFLQNNDLLWMDYHQKLVDQALLTMDTYLGQFPDIKSRIAKRGRKLVDYDSARHHYESLQTAKKKDEAKIAKVRAGEGPGQSVQRDKAGRVWVPRYGEPSSCTALICPFAPWLSHSPGGWESLTLTPLWIGFHL</sequence>
<dbReference type="PANTHER" id="PTHR46514:SF4">
    <property type="entry name" value="MYC BOX-DEPENDENT-INTERACTING PROTEIN 1"/>
    <property type="match status" value="1"/>
</dbReference>
<evidence type="ECO:0000313" key="5">
    <source>
        <dbReference type="RefSeq" id="XP_011385366.2"/>
    </source>
</evidence>
<dbReference type="InterPro" id="IPR027267">
    <property type="entry name" value="AH/BAR_dom_sf"/>
</dbReference>
<dbReference type="PRINTS" id="PR01251">
    <property type="entry name" value="AMPHIPHYSIN"/>
</dbReference>
<dbReference type="RefSeq" id="XP_011385366.2">
    <property type="nucleotide sequence ID" value="XM_011387064.2"/>
</dbReference>
<dbReference type="KEGG" id="pvp:105311002"/>
<reference evidence="5" key="1">
    <citation type="submission" date="2025-08" db="UniProtKB">
        <authorList>
            <consortium name="RefSeq"/>
        </authorList>
    </citation>
    <scope>IDENTIFICATION</scope>
    <source>
        <tissue evidence="5">Kidney</tissue>
    </source>
</reference>
<dbReference type="Pfam" id="PF03114">
    <property type="entry name" value="BAR"/>
    <property type="match status" value="1"/>
</dbReference>